<accession>A0AAD5I8W9</accession>
<evidence type="ECO:0000313" key="2">
    <source>
        <dbReference type="Proteomes" id="UP001064489"/>
    </source>
</evidence>
<name>A0AAD5I8W9_ACENE</name>
<reference evidence="1" key="1">
    <citation type="journal article" date="2022" name="Plant J.">
        <title>Strategies of tolerance reflected in two North American maple genomes.</title>
        <authorList>
            <person name="McEvoy S.L."/>
            <person name="Sezen U.U."/>
            <person name="Trouern-Trend A."/>
            <person name="McMahon S.M."/>
            <person name="Schaberg P.G."/>
            <person name="Yang J."/>
            <person name="Wegrzyn J.L."/>
            <person name="Swenson N.G."/>
        </authorList>
    </citation>
    <scope>NUCLEOTIDE SEQUENCE</scope>
    <source>
        <strain evidence="1">91603</strain>
    </source>
</reference>
<dbReference type="SUPFAM" id="SSF56672">
    <property type="entry name" value="DNA/RNA polymerases"/>
    <property type="match status" value="1"/>
</dbReference>
<dbReference type="Gene3D" id="3.30.420.10">
    <property type="entry name" value="Ribonuclease H-like superfamily/Ribonuclease H"/>
    <property type="match status" value="1"/>
</dbReference>
<protein>
    <submittedName>
        <fullName evidence="1">Uncharacterized protein</fullName>
    </submittedName>
</protein>
<reference evidence="1" key="2">
    <citation type="submission" date="2023-02" db="EMBL/GenBank/DDBJ databases">
        <authorList>
            <person name="Swenson N.G."/>
            <person name="Wegrzyn J.L."/>
            <person name="Mcevoy S.L."/>
        </authorList>
    </citation>
    <scope>NUCLEOTIDE SEQUENCE</scope>
    <source>
        <strain evidence="1">91603</strain>
        <tissue evidence="1">Leaf</tissue>
    </source>
</reference>
<dbReference type="Proteomes" id="UP001064489">
    <property type="component" value="Chromosome 12"/>
</dbReference>
<dbReference type="PANTHER" id="PTHR48475">
    <property type="entry name" value="RIBONUCLEASE H"/>
    <property type="match status" value="1"/>
</dbReference>
<sequence length="203" mass="22740">MVSVDYTDLNWACPKDSFPLPKIDKLIDSTVGNKLLSFMDAFLGYNQIMMHPLDQDKTSFITGQCLYYYKPRSTIKAQALADFVIEFSANPDLITNPDPSQNQTDLNWPKDNKTWILYTNGASSQSGCRAETVVIDPERVECSHCFRFGFRATNNKTEYEALLARIGVAKALGADFLLVKSDSQLVVNQVLGLYQAKCDNMVA</sequence>
<organism evidence="1 2">
    <name type="scientific">Acer negundo</name>
    <name type="common">Box elder</name>
    <dbReference type="NCBI Taxonomy" id="4023"/>
    <lineage>
        <taxon>Eukaryota</taxon>
        <taxon>Viridiplantae</taxon>
        <taxon>Streptophyta</taxon>
        <taxon>Embryophyta</taxon>
        <taxon>Tracheophyta</taxon>
        <taxon>Spermatophyta</taxon>
        <taxon>Magnoliopsida</taxon>
        <taxon>eudicotyledons</taxon>
        <taxon>Gunneridae</taxon>
        <taxon>Pentapetalae</taxon>
        <taxon>rosids</taxon>
        <taxon>malvids</taxon>
        <taxon>Sapindales</taxon>
        <taxon>Sapindaceae</taxon>
        <taxon>Hippocastanoideae</taxon>
        <taxon>Acereae</taxon>
        <taxon>Acer</taxon>
    </lineage>
</organism>
<dbReference type="AlphaFoldDB" id="A0AAD5I8W9"/>
<keyword evidence="2" id="KW-1185">Reference proteome</keyword>
<dbReference type="EMBL" id="JAJSOW010000107">
    <property type="protein sequence ID" value="KAI9156470.1"/>
    <property type="molecule type" value="Genomic_DNA"/>
</dbReference>
<evidence type="ECO:0000313" key="1">
    <source>
        <dbReference type="EMBL" id="KAI9156470.1"/>
    </source>
</evidence>
<dbReference type="InterPro" id="IPR036397">
    <property type="entry name" value="RNaseH_sf"/>
</dbReference>
<gene>
    <name evidence="1" type="ORF">LWI28_007262</name>
</gene>
<dbReference type="Gene3D" id="3.30.70.270">
    <property type="match status" value="1"/>
</dbReference>
<proteinExistence type="predicted"/>
<dbReference type="InterPro" id="IPR043128">
    <property type="entry name" value="Rev_trsase/Diguanyl_cyclase"/>
</dbReference>
<dbReference type="GO" id="GO:0003676">
    <property type="term" value="F:nucleic acid binding"/>
    <property type="evidence" value="ECO:0007669"/>
    <property type="project" value="InterPro"/>
</dbReference>
<dbReference type="InterPro" id="IPR043502">
    <property type="entry name" value="DNA/RNA_pol_sf"/>
</dbReference>
<dbReference type="PANTHER" id="PTHR48475:SF2">
    <property type="entry name" value="RIBONUCLEASE H"/>
    <property type="match status" value="1"/>
</dbReference>
<comment type="caution">
    <text evidence="1">The sequence shown here is derived from an EMBL/GenBank/DDBJ whole genome shotgun (WGS) entry which is preliminary data.</text>
</comment>